<proteinExistence type="inferred from homology"/>
<evidence type="ECO:0000313" key="6">
    <source>
        <dbReference type="EMBL" id="KNC87215.1"/>
    </source>
</evidence>
<evidence type="ECO:0000313" key="7">
    <source>
        <dbReference type="Proteomes" id="UP000054560"/>
    </source>
</evidence>
<dbReference type="Pfam" id="PF10312">
    <property type="entry name" value="Cactin_mid"/>
    <property type="match status" value="1"/>
</dbReference>
<evidence type="ECO:0000259" key="5">
    <source>
        <dbReference type="Pfam" id="PF10312"/>
    </source>
</evidence>
<feature type="domain" description="Splicing factor cactin central" evidence="5">
    <location>
        <begin position="117"/>
        <end position="293"/>
    </location>
</feature>
<reference evidence="6 7" key="1">
    <citation type="submission" date="2011-02" db="EMBL/GenBank/DDBJ databases">
        <title>The Genome Sequence of Sphaeroforma arctica JP610.</title>
        <authorList>
            <consortium name="The Broad Institute Genome Sequencing Platform"/>
            <person name="Russ C."/>
            <person name="Cuomo C."/>
            <person name="Young S.K."/>
            <person name="Zeng Q."/>
            <person name="Gargeya S."/>
            <person name="Alvarado L."/>
            <person name="Berlin A."/>
            <person name="Chapman S.B."/>
            <person name="Chen Z."/>
            <person name="Freedman E."/>
            <person name="Gellesch M."/>
            <person name="Goldberg J."/>
            <person name="Griggs A."/>
            <person name="Gujja S."/>
            <person name="Heilman E."/>
            <person name="Heiman D."/>
            <person name="Howarth C."/>
            <person name="Mehta T."/>
            <person name="Neiman D."/>
            <person name="Pearson M."/>
            <person name="Roberts A."/>
            <person name="Saif S."/>
            <person name="Shea T."/>
            <person name="Shenoy N."/>
            <person name="Sisk P."/>
            <person name="Stolte C."/>
            <person name="Sykes S."/>
            <person name="White J."/>
            <person name="Yandava C."/>
            <person name="Burger G."/>
            <person name="Gray M.W."/>
            <person name="Holland P.W.H."/>
            <person name="King N."/>
            <person name="Lang F.B.F."/>
            <person name="Roger A.J."/>
            <person name="Ruiz-Trillo I."/>
            <person name="Haas B."/>
            <person name="Nusbaum C."/>
            <person name="Birren B."/>
        </authorList>
    </citation>
    <scope>NUCLEOTIDE SEQUENCE [LARGE SCALE GENOMIC DNA]</scope>
    <source>
        <strain evidence="6 7">JP610</strain>
    </source>
</reference>
<dbReference type="InterPro" id="IPR018816">
    <property type="entry name" value="Cactin_central"/>
</dbReference>
<evidence type="ECO:0000256" key="3">
    <source>
        <dbReference type="SAM" id="MobiDB-lite"/>
    </source>
</evidence>
<feature type="domain" description="Splicing factor Cactin C-terminal" evidence="4">
    <location>
        <begin position="443"/>
        <end position="568"/>
    </location>
</feature>
<evidence type="ECO:0000256" key="1">
    <source>
        <dbReference type="ARBA" id="ARBA00006895"/>
    </source>
</evidence>
<name>A0A0L0GDX6_9EUKA</name>
<accession>A0A0L0GDX6</accession>
<dbReference type="Proteomes" id="UP000054560">
    <property type="component" value="Unassembled WGS sequence"/>
</dbReference>
<feature type="compositionally biased region" description="Basic and acidic residues" evidence="3">
    <location>
        <begin position="7"/>
        <end position="38"/>
    </location>
</feature>
<dbReference type="PANTHER" id="PTHR21737">
    <property type="entry name" value="POLYGLUTAMINE BINDING PROTEIN 1/MARVEL MEMBRANE-ASSOCIATING DOMAIN CONTAINING 3"/>
    <property type="match status" value="1"/>
</dbReference>
<organism evidence="6 7">
    <name type="scientific">Sphaeroforma arctica JP610</name>
    <dbReference type="NCBI Taxonomy" id="667725"/>
    <lineage>
        <taxon>Eukaryota</taxon>
        <taxon>Ichthyosporea</taxon>
        <taxon>Ichthyophonida</taxon>
        <taxon>Sphaeroforma</taxon>
    </lineage>
</organism>
<dbReference type="Pfam" id="PF09732">
    <property type="entry name" value="CactinC_cactus"/>
    <property type="match status" value="1"/>
</dbReference>
<sequence>MAMKITETAEEKRARRLAKKEMKEQGRRRNMGWDDEHAGYTNTDNPFGDSRLLEKFTWGKKMEKDSQMKGLTAEEIMASDARRLEENKHELAKVKERRIQREKDIEDREKLRELEAREAMSSELDHYAEKEEEFYVEQAKMRSMIRIESGRPKPIDLLVKYITVDIDSDEATIAEPYLVFQGLSLKDLDDLDADIEVYLGIGNDIDFWRDMLVLCKYEMDTLAQKQKGSNINDSVRQEIMKVMSGKSLRELKQLETQIAQKLSQGGVVDVAFWESLREHLDVYKAKARLAEMHATVLAKKLDRLQSMGQDGAELIASNAPEEAPPAENDEDLLGDEEAEDEEEPGVVYGPEVEGIYSLPVTDDEQDAIDPETEEEAWEKERHKQMAIRLGIRLEEEAVAGEVPSGDAQKAPETDEFMKTSTHVEEGDLIFNAEMPISGETYDWSDKYRPRKPRFFSRVHTGFEWNKYNQTHYDSRENPPPKIVQGYKFNVFYPDLLDRSKAPTYKLIPIPDEPDFCIIRFSAGPPYEDIAFKVVKREWEYSHKRGFKCQFDRGIFQVWFHFRRNRYRK</sequence>
<dbReference type="PANTHER" id="PTHR21737:SF4">
    <property type="entry name" value="SPLICING FACTOR CACTIN"/>
    <property type="match status" value="1"/>
</dbReference>
<gene>
    <name evidence="6" type="ORF">SARC_00651</name>
</gene>
<dbReference type="EMBL" id="KQ241618">
    <property type="protein sequence ID" value="KNC87215.1"/>
    <property type="molecule type" value="Genomic_DNA"/>
</dbReference>
<evidence type="ECO:0000256" key="2">
    <source>
        <dbReference type="ARBA" id="ARBA00034534"/>
    </source>
</evidence>
<dbReference type="InterPro" id="IPR019134">
    <property type="entry name" value="Cactin_C"/>
</dbReference>
<evidence type="ECO:0000259" key="4">
    <source>
        <dbReference type="Pfam" id="PF09732"/>
    </source>
</evidence>
<dbReference type="OrthoDB" id="265955at2759"/>
<dbReference type="SMART" id="SM01050">
    <property type="entry name" value="CactinC_cactus"/>
    <property type="match status" value="1"/>
</dbReference>
<dbReference type="eggNOG" id="KOG2370">
    <property type="taxonomic scope" value="Eukaryota"/>
</dbReference>
<dbReference type="GO" id="GO:0045292">
    <property type="term" value="P:mRNA cis splicing, via spliceosome"/>
    <property type="evidence" value="ECO:0007669"/>
    <property type="project" value="TreeGrafter"/>
</dbReference>
<dbReference type="RefSeq" id="XP_014161117.1">
    <property type="nucleotide sequence ID" value="XM_014305642.1"/>
</dbReference>
<dbReference type="STRING" id="667725.A0A0L0GDX6"/>
<feature type="region of interest" description="Disordered" evidence="3">
    <location>
        <begin position="1"/>
        <end position="46"/>
    </location>
</feature>
<dbReference type="GeneID" id="25901155"/>
<dbReference type="GO" id="GO:0005681">
    <property type="term" value="C:spliceosomal complex"/>
    <property type="evidence" value="ECO:0007669"/>
    <property type="project" value="TreeGrafter"/>
</dbReference>
<comment type="similarity">
    <text evidence="1">Belongs to the CACTIN family.</text>
</comment>
<keyword evidence="7" id="KW-1185">Reference proteome</keyword>
<protein>
    <recommendedName>
        <fullName evidence="2">Splicing factor Cactin</fullName>
    </recommendedName>
</protein>
<dbReference type="GO" id="GO:0005737">
    <property type="term" value="C:cytoplasm"/>
    <property type="evidence" value="ECO:0007669"/>
    <property type="project" value="TreeGrafter"/>
</dbReference>
<dbReference type="AlphaFoldDB" id="A0A0L0GDX6"/>